<dbReference type="RefSeq" id="WP_093172803.1">
    <property type="nucleotide sequence ID" value="NZ_FNCN01000023.1"/>
</dbReference>
<dbReference type="GO" id="GO:0042626">
    <property type="term" value="F:ATPase-coupled transmembrane transporter activity"/>
    <property type="evidence" value="ECO:0007669"/>
    <property type="project" value="InterPro"/>
</dbReference>
<evidence type="ECO:0000256" key="8">
    <source>
        <dbReference type="ARBA" id="ARBA00023136"/>
    </source>
</evidence>
<dbReference type="InterPro" id="IPR044527">
    <property type="entry name" value="NrtA/CpmA_ABC-bd_dom"/>
</dbReference>
<evidence type="ECO:0000256" key="7">
    <source>
        <dbReference type="ARBA" id="ARBA00022729"/>
    </source>
</evidence>
<sequence length="357" mass="37182">MRARRVRGIAAALAAIAVTALAAACGGGDTASTTSPSGAGAGAPKEVRLGFFPNITHSTALVGVEKGLFAKHLGSGTALKTSTFNAGPAAIEAVFSGAIDATYIGPNPAINAWARSKGQAIKIIAGSASGGVYLVVKPEIKSIEDLKGKKIATPQLGNTQDVALRYLLQEKGFKTNTQGGGDVSIIPQENSQTLQTFATGDIDGAWVPEPFASRLIKESGAKVLVDERDLWPNKQFVITHLIVRQEFAKQHPDTVKKLLEAHVEANAQIASDPAGSAQTVNAALEKLTGKPLKPEVLDPAFKNITFTNDPIASSLVGSADHAVKVGLLEPVDLNGIYDLKVLNEILTAKGQQGVADK</sequence>
<dbReference type="Gene3D" id="3.40.190.10">
    <property type="entry name" value="Periplasmic binding protein-like II"/>
    <property type="match status" value="2"/>
</dbReference>
<evidence type="ECO:0000256" key="6">
    <source>
        <dbReference type="ARBA" id="ARBA00022519"/>
    </source>
</evidence>
<evidence type="ECO:0000313" key="10">
    <source>
        <dbReference type="EMBL" id="SDH80837.1"/>
    </source>
</evidence>
<evidence type="ECO:0000256" key="4">
    <source>
        <dbReference type="ARBA" id="ARBA00022448"/>
    </source>
</evidence>
<dbReference type="InterPro" id="IPR010067">
    <property type="entry name" value="ABC_SsuA_sub-bd"/>
</dbReference>
<dbReference type="Proteomes" id="UP000198923">
    <property type="component" value="Unassembled WGS sequence"/>
</dbReference>
<keyword evidence="4" id="KW-0813">Transport</keyword>
<dbReference type="PANTHER" id="PTHR30024">
    <property type="entry name" value="ALIPHATIC SULFONATES-BINDING PROTEIN-RELATED"/>
    <property type="match status" value="1"/>
</dbReference>
<dbReference type="EMBL" id="FNCN01000023">
    <property type="protein sequence ID" value="SDH80837.1"/>
    <property type="molecule type" value="Genomic_DNA"/>
</dbReference>
<comment type="subcellular location">
    <subcellularLocation>
        <location evidence="2">Cell inner membrane</location>
    </subcellularLocation>
    <subcellularLocation>
        <location evidence="1">Periplasm</location>
    </subcellularLocation>
</comment>
<comment type="similarity">
    <text evidence="3">Belongs to the bacterial solute-binding protein SsuA/TauA family.</text>
</comment>
<dbReference type="NCBIfam" id="TIGR01728">
    <property type="entry name" value="SsuA_fam"/>
    <property type="match status" value="1"/>
</dbReference>
<name>A0A1G8FFB5_9ACTN</name>
<dbReference type="Pfam" id="PF13379">
    <property type="entry name" value="NMT1_2"/>
    <property type="match status" value="1"/>
</dbReference>
<evidence type="ECO:0000256" key="3">
    <source>
        <dbReference type="ARBA" id="ARBA00010742"/>
    </source>
</evidence>
<gene>
    <name evidence="10" type="ORF">SAMN05421505_12354</name>
</gene>
<evidence type="ECO:0000256" key="9">
    <source>
        <dbReference type="SAM" id="SignalP"/>
    </source>
</evidence>
<feature type="signal peptide" evidence="9">
    <location>
        <begin position="1"/>
        <end position="22"/>
    </location>
</feature>
<evidence type="ECO:0000256" key="1">
    <source>
        <dbReference type="ARBA" id="ARBA00004418"/>
    </source>
</evidence>
<dbReference type="AlphaFoldDB" id="A0A1G8FFB5"/>
<dbReference type="PANTHER" id="PTHR30024:SF47">
    <property type="entry name" value="TAURINE-BINDING PERIPLASMIC PROTEIN"/>
    <property type="match status" value="1"/>
</dbReference>
<evidence type="ECO:0000256" key="5">
    <source>
        <dbReference type="ARBA" id="ARBA00022475"/>
    </source>
</evidence>
<reference evidence="10 11" key="1">
    <citation type="submission" date="2016-10" db="EMBL/GenBank/DDBJ databases">
        <authorList>
            <person name="de Groot N.N."/>
        </authorList>
    </citation>
    <scope>NUCLEOTIDE SEQUENCE [LARGE SCALE GENOMIC DNA]</scope>
    <source>
        <strain evidence="10 11">CPCC 201354</strain>
    </source>
</reference>
<dbReference type="GO" id="GO:0042597">
    <property type="term" value="C:periplasmic space"/>
    <property type="evidence" value="ECO:0007669"/>
    <property type="project" value="UniProtKB-SubCell"/>
</dbReference>
<evidence type="ECO:0000313" key="11">
    <source>
        <dbReference type="Proteomes" id="UP000198923"/>
    </source>
</evidence>
<accession>A0A1G8FFB5</accession>
<keyword evidence="5" id="KW-1003">Cell membrane</keyword>
<organism evidence="10 11">
    <name type="scientific">Sinosporangium album</name>
    <dbReference type="NCBI Taxonomy" id="504805"/>
    <lineage>
        <taxon>Bacteria</taxon>
        <taxon>Bacillati</taxon>
        <taxon>Actinomycetota</taxon>
        <taxon>Actinomycetes</taxon>
        <taxon>Streptosporangiales</taxon>
        <taxon>Streptosporangiaceae</taxon>
        <taxon>Sinosporangium</taxon>
    </lineage>
</organism>
<dbReference type="GO" id="GO:0005886">
    <property type="term" value="C:plasma membrane"/>
    <property type="evidence" value="ECO:0007669"/>
    <property type="project" value="UniProtKB-SubCell"/>
</dbReference>
<proteinExistence type="inferred from homology"/>
<protein>
    <submittedName>
        <fullName evidence="10">NitT/TauT family transport system substrate-binding protein</fullName>
    </submittedName>
</protein>
<dbReference type="STRING" id="504805.SAMN05421505_12354"/>
<keyword evidence="11" id="KW-1185">Reference proteome</keyword>
<dbReference type="PROSITE" id="PS51257">
    <property type="entry name" value="PROKAR_LIPOPROTEIN"/>
    <property type="match status" value="1"/>
</dbReference>
<dbReference type="CDD" id="cd13553">
    <property type="entry name" value="PBP2_NrtA_CpmA_like"/>
    <property type="match status" value="1"/>
</dbReference>
<dbReference type="OrthoDB" id="506341at2"/>
<keyword evidence="6" id="KW-0997">Cell inner membrane</keyword>
<evidence type="ECO:0000256" key="2">
    <source>
        <dbReference type="ARBA" id="ARBA00004533"/>
    </source>
</evidence>
<feature type="chain" id="PRO_5011586105" evidence="9">
    <location>
        <begin position="23"/>
        <end position="357"/>
    </location>
</feature>
<keyword evidence="7 9" id="KW-0732">Signal</keyword>
<keyword evidence="8" id="KW-0472">Membrane</keyword>
<dbReference type="SUPFAM" id="SSF53850">
    <property type="entry name" value="Periplasmic binding protein-like II"/>
    <property type="match status" value="1"/>
</dbReference>